<sequence length="76" mass="8441">MLSKQTFSSLLGFVAALRLQKDSRPHVTVVVAATCTFEAGPFSNLVHLFFRLRTHRAQTEPRHTLTLCENTLTVAG</sequence>
<evidence type="ECO:0000313" key="1">
    <source>
        <dbReference type="EMBL" id="KAJ7735327.1"/>
    </source>
</evidence>
<dbReference type="AlphaFoldDB" id="A0AAD7MWN4"/>
<dbReference type="EMBL" id="JARKIB010000127">
    <property type="protein sequence ID" value="KAJ7735327.1"/>
    <property type="molecule type" value="Genomic_DNA"/>
</dbReference>
<accession>A0AAD7MWN4</accession>
<proteinExistence type="predicted"/>
<protein>
    <submittedName>
        <fullName evidence="1">Uncharacterized protein</fullName>
    </submittedName>
</protein>
<evidence type="ECO:0000313" key="2">
    <source>
        <dbReference type="Proteomes" id="UP001215598"/>
    </source>
</evidence>
<comment type="caution">
    <text evidence="1">The sequence shown here is derived from an EMBL/GenBank/DDBJ whole genome shotgun (WGS) entry which is preliminary data.</text>
</comment>
<keyword evidence="2" id="KW-1185">Reference proteome</keyword>
<name>A0AAD7MWN4_9AGAR</name>
<dbReference type="Proteomes" id="UP001215598">
    <property type="component" value="Unassembled WGS sequence"/>
</dbReference>
<gene>
    <name evidence="1" type="ORF">B0H16DRAFT_1576337</name>
</gene>
<reference evidence="1" key="1">
    <citation type="submission" date="2023-03" db="EMBL/GenBank/DDBJ databases">
        <title>Massive genome expansion in bonnet fungi (Mycena s.s.) driven by repeated elements and novel gene families across ecological guilds.</title>
        <authorList>
            <consortium name="Lawrence Berkeley National Laboratory"/>
            <person name="Harder C.B."/>
            <person name="Miyauchi S."/>
            <person name="Viragh M."/>
            <person name="Kuo A."/>
            <person name="Thoen E."/>
            <person name="Andreopoulos B."/>
            <person name="Lu D."/>
            <person name="Skrede I."/>
            <person name="Drula E."/>
            <person name="Henrissat B."/>
            <person name="Morin E."/>
            <person name="Kohler A."/>
            <person name="Barry K."/>
            <person name="LaButti K."/>
            <person name="Morin E."/>
            <person name="Salamov A."/>
            <person name="Lipzen A."/>
            <person name="Mereny Z."/>
            <person name="Hegedus B."/>
            <person name="Baldrian P."/>
            <person name="Stursova M."/>
            <person name="Weitz H."/>
            <person name="Taylor A."/>
            <person name="Grigoriev I.V."/>
            <person name="Nagy L.G."/>
            <person name="Martin F."/>
            <person name="Kauserud H."/>
        </authorList>
    </citation>
    <scope>NUCLEOTIDE SEQUENCE</scope>
    <source>
        <strain evidence="1">CBHHK182m</strain>
    </source>
</reference>
<organism evidence="1 2">
    <name type="scientific">Mycena metata</name>
    <dbReference type="NCBI Taxonomy" id="1033252"/>
    <lineage>
        <taxon>Eukaryota</taxon>
        <taxon>Fungi</taxon>
        <taxon>Dikarya</taxon>
        <taxon>Basidiomycota</taxon>
        <taxon>Agaricomycotina</taxon>
        <taxon>Agaricomycetes</taxon>
        <taxon>Agaricomycetidae</taxon>
        <taxon>Agaricales</taxon>
        <taxon>Marasmiineae</taxon>
        <taxon>Mycenaceae</taxon>
        <taxon>Mycena</taxon>
    </lineage>
</organism>